<dbReference type="InterPro" id="IPR046761">
    <property type="entry name" value="Tab2-like_C"/>
</dbReference>
<gene>
    <name evidence="4" type="ORF">F3Y22_tig00111394pilonHSYRG00080</name>
</gene>
<dbReference type="AlphaFoldDB" id="A0A6A2YHK0"/>
<dbReference type="GO" id="GO:0003723">
    <property type="term" value="F:RNA binding"/>
    <property type="evidence" value="ECO:0007669"/>
    <property type="project" value="InterPro"/>
</dbReference>
<evidence type="ECO:0000259" key="2">
    <source>
        <dbReference type="Pfam" id="PF06485"/>
    </source>
</evidence>
<dbReference type="InterPro" id="IPR009472">
    <property type="entry name" value="Tab2-like"/>
</dbReference>
<keyword evidence="5" id="KW-1185">Reference proteome</keyword>
<feature type="domain" description="RNA-binding protein Tab2/Atab2 C-terminal" evidence="3">
    <location>
        <begin position="302"/>
        <end position="387"/>
    </location>
</feature>
<feature type="region of interest" description="Disordered" evidence="1">
    <location>
        <begin position="52"/>
        <end position="85"/>
    </location>
</feature>
<evidence type="ECO:0000313" key="4">
    <source>
        <dbReference type="EMBL" id="KAE8679826.1"/>
    </source>
</evidence>
<dbReference type="InterPro" id="IPR046760">
    <property type="entry name" value="Tab2-like_N"/>
</dbReference>
<organism evidence="4 5">
    <name type="scientific">Hibiscus syriacus</name>
    <name type="common">Rose of Sharon</name>
    <dbReference type="NCBI Taxonomy" id="106335"/>
    <lineage>
        <taxon>Eukaryota</taxon>
        <taxon>Viridiplantae</taxon>
        <taxon>Streptophyta</taxon>
        <taxon>Embryophyta</taxon>
        <taxon>Tracheophyta</taxon>
        <taxon>Spermatophyta</taxon>
        <taxon>Magnoliopsida</taxon>
        <taxon>eudicotyledons</taxon>
        <taxon>Gunneridae</taxon>
        <taxon>Pentapetalae</taxon>
        <taxon>rosids</taxon>
        <taxon>malvids</taxon>
        <taxon>Malvales</taxon>
        <taxon>Malvaceae</taxon>
        <taxon>Malvoideae</taxon>
        <taxon>Hibiscus</taxon>
    </lineage>
</organism>
<dbReference type="PANTHER" id="PTHR34556">
    <property type="match status" value="1"/>
</dbReference>
<evidence type="ECO:0000313" key="5">
    <source>
        <dbReference type="Proteomes" id="UP000436088"/>
    </source>
</evidence>
<comment type="caution">
    <text evidence="4">The sequence shown here is derived from an EMBL/GenBank/DDBJ whole genome shotgun (WGS) entry which is preliminary data.</text>
</comment>
<name>A0A6A2YHK0_HIBSY</name>
<dbReference type="EMBL" id="VEPZ02001329">
    <property type="protein sequence ID" value="KAE8679826.1"/>
    <property type="molecule type" value="Genomic_DNA"/>
</dbReference>
<feature type="domain" description="RNA-binding protein Tab2-like N-terminal" evidence="2">
    <location>
        <begin position="93"/>
        <end position="195"/>
    </location>
</feature>
<accession>A0A6A2YHK0</accession>
<evidence type="ECO:0000259" key="3">
    <source>
        <dbReference type="Pfam" id="PF20429"/>
    </source>
</evidence>
<protein>
    <submittedName>
        <fullName evidence="4">PHD finger-containing protein</fullName>
    </submittedName>
</protein>
<dbReference type="PANTHER" id="PTHR34556:SF2">
    <property type="entry name" value="PROTEIN TAB2 HOMOLOG, CHLOROPLASTIC"/>
    <property type="match status" value="1"/>
</dbReference>
<sequence>MATLTFNSSRIKSPSIQSLKAISKSHFLTQPNNLAFLFSSKNHHQLHHFKPNSVSESSVSVPKEAFDDSEEEDPTSELSYLDPEADPASVTEWELDFCSRPILDIRGKKIWELVVCDSSLSLQYTKYFPNNVINSVTLKEAVVTISEDLGVPLPEKVRFFRSQMQTIITKACKELGIKPVPSKRCLSLLLWLEERYESVYMRHPGFQKGSKPLLALDNPFPMELSENLFGEKWAFVQLPFSAVREDISSLDKRFVFGAGLDLDLLGIEVDDNTLIPGLAVATSRAKPLAGSNEIFLKTKLKGQRKCVGAAWMNGLEVCSIEADTSRGCLILSVGISTRYVYATYKKTPTTTSEAEAWEAAKKACGGLHFLAIQEDLDSDDCVGFWLLLDLPPPPV</sequence>
<dbReference type="Pfam" id="PF06485">
    <property type="entry name" value="Tab2-like_N"/>
    <property type="match status" value="1"/>
</dbReference>
<evidence type="ECO:0000256" key="1">
    <source>
        <dbReference type="SAM" id="MobiDB-lite"/>
    </source>
</evidence>
<dbReference type="Pfam" id="PF20429">
    <property type="entry name" value="Tab2-like_C"/>
    <property type="match status" value="2"/>
</dbReference>
<reference evidence="4" key="1">
    <citation type="submission" date="2019-09" db="EMBL/GenBank/DDBJ databases">
        <title>Draft genome information of white flower Hibiscus syriacus.</title>
        <authorList>
            <person name="Kim Y.-M."/>
        </authorList>
    </citation>
    <scope>NUCLEOTIDE SEQUENCE [LARGE SCALE GENOMIC DNA]</scope>
    <source>
        <strain evidence="4">YM2019G1</strain>
    </source>
</reference>
<proteinExistence type="predicted"/>
<feature type="domain" description="RNA-binding protein Tab2/Atab2 C-terminal" evidence="3">
    <location>
        <begin position="212"/>
        <end position="290"/>
    </location>
</feature>
<dbReference type="Proteomes" id="UP000436088">
    <property type="component" value="Unassembled WGS sequence"/>
</dbReference>